<gene>
    <name evidence="3" type="primary">yidD</name>
    <name evidence="3" type="ORF">ENR15_07550</name>
</gene>
<dbReference type="AlphaFoldDB" id="A0A7C3VRU9"/>
<evidence type="ECO:0000256" key="2">
    <source>
        <dbReference type="SAM" id="MobiDB-lite"/>
    </source>
</evidence>
<sequence length="81" mass="8979">MKQLLIGSIRSYRMFVSPLFPPTCRFHPTCSQYAIEAIERFGPVRGTGMAVARVLRCHPLHPGGYDPVPPVEAKNSNEKPG</sequence>
<comment type="caution">
    <text evidence="3">The sequence shown here is derived from an EMBL/GenBank/DDBJ whole genome shotgun (WGS) entry which is preliminary data.</text>
</comment>
<comment type="similarity">
    <text evidence="1">Belongs to the UPF0161 family.</text>
</comment>
<dbReference type="InterPro" id="IPR002696">
    <property type="entry name" value="Membr_insert_effic_factor_YidD"/>
</dbReference>
<comment type="function">
    <text evidence="1">Could be involved in insertion of integral membrane proteins into the membrane.</text>
</comment>
<evidence type="ECO:0000313" key="3">
    <source>
        <dbReference type="EMBL" id="HGG00495.1"/>
    </source>
</evidence>
<evidence type="ECO:0000256" key="1">
    <source>
        <dbReference type="HAMAP-Rule" id="MF_00386"/>
    </source>
</evidence>
<proteinExistence type="inferred from homology"/>
<accession>A0A7C3VRU9</accession>
<dbReference type="Pfam" id="PF01809">
    <property type="entry name" value="YidD"/>
    <property type="match status" value="1"/>
</dbReference>
<dbReference type="PANTHER" id="PTHR33383">
    <property type="entry name" value="MEMBRANE PROTEIN INSERTION EFFICIENCY FACTOR-RELATED"/>
    <property type="match status" value="1"/>
</dbReference>
<dbReference type="HAMAP" id="MF_00386">
    <property type="entry name" value="UPF0161_YidD"/>
    <property type="match status" value="1"/>
</dbReference>
<reference evidence="3" key="1">
    <citation type="journal article" date="2020" name="mSystems">
        <title>Genome- and Community-Level Interaction Insights into Carbon Utilization and Element Cycling Functions of Hydrothermarchaeota in Hydrothermal Sediment.</title>
        <authorList>
            <person name="Zhou Z."/>
            <person name="Liu Y."/>
            <person name="Xu W."/>
            <person name="Pan J."/>
            <person name="Luo Z.H."/>
            <person name="Li M."/>
        </authorList>
    </citation>
    <scope>NUCLEOTIDE SEQUENCE [LARGE SCALE GENOMIC DNA]</scope>
    <source>
        <strain evidence="3">SpSt-374</strain>
    </source>
</reference>
<dbReference type="NCBIfam" id="TIGR00278">
    <property type="entry name" value="membrane protein insertion efficiency factor YidD"/>
    <property type="match status" value="1"/>
</dbReference>
<name>A0A7C3VRU9_9CYAN</name>
<dbReference type="GO" id="GO:0005886">
    <property type="term" value="C:plasma membrane"/>
    <property type="evidence" value="ECO:0007669"/>
    <property type="project" value="UniProtKB-SubCell"/>
</dbReference>
<dbReference type="EMBL" id="DSPX01000073">
    <property type="protein sequence ID" value="HGG00495.1"/>
    <property type="molecule type" value="Genomic_DNA"/>
</dbReference>
<organism evidence="3">
    <name type="scientific">Planktothricoides sp. SpSt-374</name>
    <dbReference type="NCBI Taxonomy" id="2282167"/>
    <lineage>
        <taxon>Bacteria</taxon>
        <taxon>Bacillati</taxon>
        <taxon>Cyanobacteriota</taxon>
        <taxon>Cyanophyceae</taxon>
        <taxon>Oscillatoriophycideae</taxon>
        <taxon>Oscillatoriales</taxon>
        <taxon>Oscillatoriaceae</taxon>
        <taxon>Planktothricoides</taxon>
    </lineage>
</organism>
<keyword evidence="1" id="KW-1003">Cell membrane</keyword>
<protein>
    <recommendedName>
        <fullName evidence="1">Putative membrane protein insertion efficiency factor</fullName>
    </recommendedName>
</protein>
<keyword evidence="1" id="KW-0472">Membrane</keyword>
<comment type="subcellular location">
    <subcellularLocation>
        <location evidence="1">Cell membrane</location>
        <topology evidence="1">Peripheral membrane protein</topology>
        <orientation evidence="1">Cytoplasmic side</orientation>
    </subcellularLocation>
</comment>
<dbReference type="SMART" id="SM01234">
    <property type="entry name" value="Haemolytic"/>
    <property type="match status" value="1"/>
</dbReference>
<feature type="region of interest" description="Disordered" evidence="2">
    <location>
        <begin position="62"/>
        <end position="81"/>
    </location>
</feature>
<dbReference type="PANTHER" id="PTHR33383:SF1">
    <property type="entry name" value="MEMBRANE PROTEIN INSERTION EFFICIENCY FACTOR-RELATED"/>
    <property type="match status" value="1"/>
</dbReference>